<protein>
    <submittedName>
        <fullName evidence="1">Uncharacterized protein</fullName>
    </submittedName>
</protein>
<evidence type="ECO:0000313" key="1">
    <source>
        <dbReference type="EMBL" id="MBA0698002.1"/>
    </source>
</evidence>
<name>A0A7J8YF68_GOSAI</name>
<reference evidence="1 2" key="1">
    <citation type="journal article" date="2019" name="Genome Biol. Evol.">
        <title>Insights into the evolution of the New World diploid cottons (Gossypium, subgenus Houzingenia) based on genome sequencing.</title>
        <authorList>
            <person name="Grover C.E."/>
            <person name="Arick M.A. 2nd"/>
            <person name="Thrash A."/>
            <person name="Conover J.L."/>
            <person name="Sanders W.S."/>
            <person name="Peterson D.G."/>
            <person name="Frelichowski J.E."/>
            <person name="Scheffler J.A."/>
            <person name="Scheffler B.E."/>
            <person name="Wendel J.F."/>
        </authorList>
    </citation>
    <scope>NUCLEOTIDE SEQUENCE [LARGE SCALE GENOMIC DNA]</scope>
    <source>
        <strain evidence="1">185</strain>
        <tissue evidence="1">Leaf</tissue>
    </source>
</reference>
<proteinExistence type="predicted"/>
<dbReference type="Proteomes" id="UP000593577">
    <property type="component" value="Unassembled WGS sequence"/>
</dbReference>
<dbReference type="AlphaFoldDB" id="A0A7J8YF68"/>
<gene>
    <name evidence="1" type="ORF">Goari_021514</name>
</gene>
<dbReference type="EMBL" id="JABFAA010000012">
    <property type="protein sequence ID" value="MBA0698002.1"/>
    <property type="molecule type" value="Genomic_DNA"/>
</dbReference>
<comment type="caution">
    <text evidence="1">The sequence shown here is derived from an EMBL/GenBank/DDBJ whole genome shotgun (WGS) entry which is preliminary data.</text>
</comment>
<evidence type="ECO:0000313" key="2">
    <source>
        <dbReference type="Proteomes" id="UP000593577"/>
    </source>
</evidence>
<organism evidence="1 2">
    <name type="scientific">Gossypium aridum</name>
    <name type="common">American cotton</name>
    <name type="synonym">Erioxylum aridum</name>
    <dbReference type="NCBI Taxonomy" id="34290"/>
    <lineage>
        <taxon>Eukaryota</taxon>
        <taxon>Viridiplantae</taxon>
        <taxon>Streptophyta</taxon>
        <taxon>Embryophyta</taxon>
        <taxon>Tracheophyta</taxon>
        <taxon>Spermatophyta</taxon>
        <taxon>Magnoliopsida</taxon>
        <taxon>eudicotyledons</taxon>
        <taxon>Gunneridae</taxon>
        <taxon>Pentapetalae</taxon>
        <taxon>rosids</taxon>
        <taxon>malvids</taxon>
        <taxon>Malvales</taxon>
        <taxon>Malvaceae</taxon>
        <taxon>Malvoideae</taxon>
        <taxon>Gossypium</taxon>
    </lineage>
</organism>
<keyword evidence="2" id="KW-1185">Reference proteome</keyword>
<accession>A0A7J8YF68</accession>
<sequence length="46" mass="5521">MIWFSLKRGIRLGRFRKRQKPSVMISKYTTSQIHVLSLLFRQIKNG</sequence>